<dbReference type="Proteomes" id="UP000006512">
    <property type="component" value="Unassembled WGS sequence"/>
</dbReference>
<name>F4QPV0_9CAUL</name>
<reference evidence="2" key="1">
    <citation type="submission" date="2011-03" db="EMBL/GenBank/DDBJ databases">
        <title>Draft genome sequence of Brevundimonas diminuta.</title>
        <authorList>
            <person name="Brown P.J.B."/>
            <person name="Buechlein A."/>
            <person name="Hemmerich C."/>
            <person name="Brun Y.V."/>
        </authorList>
    </citation>
    <scope>NUCLEOTIDE SEQUENCE [LARGE SCALE GENOMIC DNA]</scope>
    <source>
        <strain evidence="2">C19</strain>
    </source>
</reference>
<accession>F4QPV0</accession>
<dbReference type="HOGENOM" id="CLU_130420_1_0_5"/>
<dbReference type="AlphaFoldDB" id="F4QPV0"/>
<evidence type="ECO:0000313" key="1">
    <source>
        <dbReference type="EMBL" id="EGF90237.1"/>
    </source>
</evidence>
<dbReference type="EMBL" id="GL883079">
    <property type="protein sequence ID" value="EGF90237.1"/>
    <property type="molecule type" value="Genomic_DNA"/>
</dbReference>
<proteinExistence type="predicted"/>
<evidence type="ECO:0008006" key="3">
    <source>
        <dbReference type="Google" id="ProtNLM"/>
    </source>
</evidence>
<gene>
    <name evidence="1" type="ORF">ABI_32530</name>
</gene>
<sequence>MWGDAIIGFDRYTSINGKKQASDWPLAGFSPRKAQMTVYLMAGFSDRPDLLEGLGRFKTSVACLYFNRLSDLNLDKLKTLIKWSYETAKLRYKA</sequence>
<dbReference type="STRING" id="715226.ABI_32530"/>
<organism evidence="1 2">
    <name type="scientific">Asticcacaulis biprosthecium C19</name>
    <dbReference type="NCBI Taxonomy" id="715226"/>
    <lineage>
        <taxon>Bacteria</taxon>
        <taxon>Pseudomonadati</taxon>
        <taxon>Pseudomonadota</taxon>
        <taxon>Alphaproteobacteria</taxon>
        <taxon>Caulobacterales</taxon>
        <taxon>Caulobacteraceae</taxon>
        <taxon>Asticcacaulis</taxon>
    </lineage>
</organism>
<protein>
    <recommendedName>
        <fullName evidence="3">YdhG-like domain-containing protein</fullName>
    </recommendedName>
</protein>
<keyword evidence="2" id="KW-1185">Reference proteome</keyword>
<evidence type="ECO:0000313" key="2">
    <source>
        <dbReference type="Proteomes" id="UP000006512"/>
    </source>
</evidence>